<dbReference type="EMBL" id="DXFQ01000158">
    <property type="protein sequence ID" value="HIX20595.1"/>
    <property type="molecule type" value="Genomic_DNA"/>
</dbReference>
<protein>
    <submittedName>
        <fullName evidence="2">Uncharacterized protein</fullName>
    </submittedName>
</protein>
<organism evidence="2 3">
    <name type="scientific">Candidatus Akkermansia intestinigallinarum</name>
    <dbReference type="NCBI Taxonomy" id="2838431"/>
    <lineage>
        <taxon>Bacteria</taxon>
        <taxon>Pseudomonadati</taxon>
        <taxon>Verrucomicrobiota</taxon>
        <taxon>Verrucomicrobiia</taxon>
        <taxon>Verrucomicrobiales</taxon>
        <taxon>Akkermansiaceae</taxon>
        <taxon>Akkermansia</taxon>
    </lineage>
</organism>
<keyword evidence="1" id="KW-0812">Transmembrane</keyword>
<reference evidence="2" key="1">
    <citation type="journal article" date="2021" name="PeerJ">
        <title>Extensive microbial diversity within the chicken gut microbiome revealed by metagenomics and culture.</title>
        <authorList>
            <person name="Gilroy R."/>
            <person name="Ravi A."/>
            <person name="Getino M."/>
            <person name="Pursley I."/>
            <person name="Horton D.L."/>
            <person name="Alikhan N.F."/>
            <person name="Baker D."/>
            <person name="Gharbi K."/>
            <person name="Hall N."/>
            <person name="Watson M."/>
            <person name="Adriaenssens E.M."/>
            <person name="Foster-Nyarko E."/>
            <person name="Jarju S."/>
            <person name="Secka A."/>
            <person name="Antonio M."/>
            <person name="Oren A."/>
            <person name="Chaudhuri R.R."/>
            <person name="La Ragione R."/>
            <person name="Hildebrand F."/>
            <person name="Pallen M.J."/>
        </authorList>
    </citation>
    <scope>NUCLEOTIDE SEQUENCE</scope>
    <source>
        <strain evidence="2">14975</strain>
    </source>
</reference>
<keyword evidence="1" id="KW-1133">Transmembrane helix</keyword>
<dbReference type="AlphaFoldDB" id="A0A9D1VCN3"/>
<comment type="caution">
    <text evidence="2">The sequence shown here is derived from an EMBL/GenBank/DDBJ whole genome shotgun (WGS) entry which is preliminary data.</text>
</comment>
<accession>A0A9D1VCN3</accession>
<sequence length="80" mass="8471">MNIILNTAAGIFCLLIPATLLASGWNVLAPAAWCWLERGTAAMAGAIATGLLFLFARSYMEEGRKSSQKAPKNAREGSDA</sequence>
<feature type="transmembrane region" description="Helical" evidence="1">
    <location>
        <begin position="41"/>
        <end position="60"/>
    </location>
</feature>
<name>A0A9D1VCN3_9BACT</name>
<evidence type="ECO:0000313" key="3">
    <source>
        <dbReference type="Proteomes" id="UP000823964"/>
    </source>
</evidence>
<gene>
    <name evidence="2" type="ORF">H9862_08365</name>
</gene>
<dbReference type="Proteomes" id="UP000823964">
    <property type="component" value="Unassembled WGS sequence"/>
</dbReference>
<proteinExistence type="predicted"/>
<evidence type="ECO:0000256" key="1">
    <source>
        <dbReference type="SAM" id="Phobius"/>
    </source>
</evidence>
<reference evidence="2" key="2">
    <citation type="submission" date="2021-04" db="EMBL/GenBank/DDBJ databases">
        <authorList>
            <person name="Gilroy R."/>
        </authorList>
    </citation>
    <scope>NUCLEOTIDE SEQUENCE</scope>
    <source>
        <strain evidence="2">14975</strain>
    </source>
</reference>
<evidence type="ECO:0000313" key="2">
    <source>
        <dbReference type="EMBL" id="HIX20595.1"/>
    </source>
</evidence>
<keyword evidence="1" id="KW-0472">Membrane</keyword>